<dbReference type="PANTHER" id="PTHR33271">
    <property type="entry name" value="OS04G0445200 PROTEIN"/>
    <property type="match status" value="1"/>
</dbReference>
<proteinExistence type="predicted"/>
<comment type="caution">
    <text evidence="3">The sequence shown here is derived from an EMBL/GenBank/DDBJ whole genome shotgun (WGS) entry which is preliminary data.</text>
</comment>
<evidence type="ECO:0000259" key="2">
    <source>
        <dbReference type="Pfam" id="PF05899"/>
    </source>
</evidence>
<evidence type="ECO:0000313" key="3">
    <source>
        <dbReference type="EMBL" id="KAG2548606.1"/>
    </source>
</evidence>
<feature type="compositionally biased region" description="Basic residues" evidence="1">
    <location>
        <begin position="17"/>
        <end position="26"/>
    </location>
</feature>
<feature type="non-terminal residue" evidence="3">
    <location>
        <position position="1"/>
    </location>
</feature>
<evidence type="ECO:0000313" key="4">
    <source>
        <dbReference type="Proteomes" id="UP000823388"/>
    </source>
</evidence>
<dbReference type="AlphaFoldDB" id="A0A8T0NN59"/>
<name>A0A8T0NN59_PANVG</name>
<feature type="region of interest" description="Disordered" evidence="1">
    <location>
        <begin position="1"/>
        <end position="65"/>
    </location>
</feature>
<sequence>PNLMSPRHGPGAESTRLTRRHRPHSAGRRETPPPTCRGAVHHGGGVELSMASSSGSAASGADAVDAPPPAATVAITVERRPAAARLSELGVRSWPKWGGPTGRYALSHGARQRPYGEVRAEPRRAADVLRRERDGERHRGGLAAGIQFGAGDRVVVARGTRCTWHIVSAVDMHYAFDPS</sequence>
<dbReference type="PANTHER" id="PTHR33271:SF17">
    <property type="entry name" value="OS10G0465950 PROTEIN"/>
    <property type="match status" value="1"/>
</dbReference>
<feature type="compositionally biased region" description="Low complexity" evidence="1">
    <location>
        <begin position="51"/>
        <end position="65"/>
    </location>
</feature>
<dbReference type="Gene3D" id="2.60.120.10">
    <property type="entry name" value="Jelly Rolls"/>
    <property type="match status" value="1"/>
</dbReference>
<dbReference type="InterPro" id="IPR008579">
    <property type="entry name" value="UGlyAH_Cupin_dom"/>
</dbReference>
<reference evidence="3" key="1">
    <citation type="submission" date="2020-05" db="EMBL/GenBank/DDBJ databases">
        <title>WGS assembly of Panicum virgatum.</title>
        <authorList>
            <person name="Lovell J.T."/>
            <person name="Jenkins J."/>
            <person name="Shu S."/>
            <person name="Juenger T.E."/>
            <person name="Schmutz J."/>
        </authorList>
    </citation>
    <scope>NUCLEOTIDE SEQUENCE</scope>
    <source>
        <strain evidence="3">AP13</strain>
    </source>
</reference>
<keyword evidence="4" id="KW-1185">Reference proteome</keyword>
<accession>A0A8T0NN59</accession>
<dbReference type="InterPro" id="IPR014710">
    <property type="entry name" value="RmlC-like_jellyroll"/>
</dbReference>
<organism evidence="3 4">
    <name type="scientific">Panicum virgatum</name>
    <name type="common">Blackwell switchgrass</name>
    <dbReference type="NCBI Taxonomy" id="38727"/>
    <lineage>
        <taxon>Eukaryota</taxon>
        <taxon>Viridiplantae</taxon>
        <taxon>Streptophyta</taxon>
        <taxon>Embryophyta</taxon>
        <taxon>Tracheophyta</taxon>
        <taxon>Spermatophyta</taxon>
        <taxon>Magnoliopsida</taxon>
        <taxon>Liliopsida</taxon>
        <taxon>Poales</taxon>
        <taxon>Poaceae</taxon>
        <taxon>PACMAD clade</taxon>
        <taxon>Panicoideae</taxon>
        <taxon>Panicodae</taxon>
        <taxon>Paniceae</taxon>
        <taxon>Panicinae</taxon>
        <taxon>Panicum</taxon>
        <taxon>Panicum sect. Hiantes</taxon>
    </lineage>
</organism>
<dbReference type="Pfam" id="PF05899">
    <property type="entry name" value="Cupin_3"/>
    <property type="match status" value="1"/>
</dbReference>
<dbReference type="Proteomes" id="UP000823388">
    <property type="component" value="Chromosome 9K"/>
</dbReference>
<gene>
    <name evidence="3" type="ORF">PVAP13_9KG215000</name>
</gene>
<protein>
    <recommendedName>
        <fullName evidence="2">(S)-ureidoglycine aminohydrolase cupin domain-containing protein</fullName>
    </recommendedName>
</protein>
<dbReference type="EMBL" id="CM029053">
    <property type="protein sequence ID" value="KAG2548606.1"/>
    <property type="molecule type" value="Genomic_DNA"/>
</dbReference>
<feature type="domain" description="(S)-ureidoglycine aminohydrolase cupin" evidence="2">
    <location>
        <begin position="86"/>
        <end position="174"/>
    </location>
</feature>
<evidence type="ECO:0000256" key="1">
    <source>
        <dbReference type="SAM" id="MobiDB-lite"/>
    </source>
</evidence>